<organism evidence="1 2">
    <name type="scientific">Apolygus lucorum</name>
    <name type="common">Small green plant bug</name>
    <name type="synonym">Lygocoris lucorum</name>
    <dbReference type="NCBI Taxonomy" id="248454"/>
    <lineage>
        <taxon>Eukaryota</taxon>
        <taxon>Metazoa</taxon>
        <taxon>Ecdysozoa</taxon>
        <taxon>Arthropoda</taxon>
        <taxon>Hexapoda</taxon>
        <taxon>Insecta</taxon>
        <taxon>Pterygota</taxon>
        <taxon>Neoptera</taxon>
        <taxon>Paraneoptera</taxon>
        <taxon>Hemiptera</taxon>
        <taxon>Heteroptera</taxon>
        <taxon>Panheteroptera</taxon>
        <taxon>Cimicomorpha</taxon>
        <taxon>Miridae</taxon>
        <taxon>Mirini</taxon>
        <taxon>Apolygus</taxon>
    </lineage>
</organism>
<dbReference type="OrthoDB" id="6619974at2759"/>
<sequence length="144" mass="16270">MHLNRWKSVLVSWANALEIVPTTLNFVGDLSPEFFVKLCSFLKRTDVSTLQEAVEYISGYYQSLILGYEDDENYVALLATVYLLFTSVHKTNDELCKRLSSVSNYEQAAIKSALEAFIDIQPPKLTKDLIFMTLAQLPDGPDPN</sequence>
<dbReference type="Proteomes" id="UP000466442">
    <property type="component" value="Unassembled WGS sequence"/>
</dbReference>
<gene>
    <name evidence="1" type="ORF">GE061_012141</name>
</gene>
<accession>A0A8S9XTR1</accession>
<evidence type="ECO:0000313" key="1">
    <source>
        <dbReference type="EMBL" id="KAF6211628.1"/>
    </source>
</evidence>
<protein>
    <submittedName>
        <fullName evidence="1">Uncharacterized protein</fullName>
    </submittedName>
</protein>
<comment type="caution">
    <text evidence="1">The sequence shown here is derived from an EMBL/GenBank/DDBJ whole genome shotgun (WGS) entry which is preliminary data.</text>
</comment>
<evidence type="ECO:0000313" key="2">
    <source>
        <dbReference type="Proteomes" id="UP000466442"/>
    </source>
</evidence>
<name>A0A8S9XTR1_APOLU</name>
<reference evidence="1" key="1">
    <citation type="journal article" date="2021" name="Mol. Ecol. Resour.">
        <title>Apolygus lucorum genome provides insights into omnivorousness and mesophyll feeding.</title>
        <authorList>
            <person name="Liu Y."/>
            <person name="Liu H."/>
            <person name="Wang H."/>
            <person name="Huang T."/>
            <person name="Liu B."/>
            <person name="Yang B."/>
            <person name="Yin L."/>
            <person name="Li B."/>
            <person name="Zhang Y."/>
            <person name="Zhang S."/>
            <person name="Jiang F."/>
            <person name="Zhang X."/>
            <person name="Ren Y."/>
            <person name="Wang B."/>
            <person name="Wang S."/>
            <person name="Lu Y."/>
            <person name="Wu K."/>
            <person name="Fan W."/>
            <person name="Wang G."/>
        </authorList>
    </citation>
    <scope>NUCLEOTIDE SEQUENCE</scope>
    <source>
        <strain evidence="1">12Hb</strain>
    </source>
</reference>
<dbReference type="EMBL" id="WIXP02000004">
    <property type="protein sequence ID" value="KAF6211628.1"/>
    <property type="molecule type" value="Genomic_DNA"/>
</dbReference>
<keyword evidence="2" id="KW-1185">Reference proteome</keyword>
<dbReference type="AlphaFoldDB" id="A0A8S9XTR1"/>
<proteinExistence type="predicted"/>